<evidence type="ECO:0000256" key="2">
    <source>
        <dbReference type="ARBA" id="ARBA00022448"/>
    </source>
</evidence>
<feature type="transmembrane region" description="Helical" evidence="17">
    <location>
        <begin position="1147"/>
        <end position="1174"/>
    </location>
</feature>
<feature type="transmembrane region" description="Helical" evidence="17">
    <location>
        <begin position="734"/>
        <end position="755"/>
    </location>
</feature>
<proteinExistence type="inferred from homology"/>
<feature type="transmembrane region" description="Helical" evidence="17">
    <location>
        <begin position="173"/>
        <end position="199"/>
    </location>
</feature>
<feature type="transmembrane region" description="Helical" evidence="17">
    <location>
        <begin position="819"/>
        <end position="844"/>
    </location>
</feature>
<comment type="caution">
    <text evidence="19">The sequence shown here is derived from an EMBL/GenBank/DDBJ whole genome shotgun (WGS) entry which is preliminary data.</text>
</comment>
<evidence type="ECO:0000256" key="10">
    <source>
        <dbReference type="ARBA" id="ARBA00023065"/>
    </source>
</evidence>
<dbReference type="Gene3D" id="1.20.120.350">
    <property type="entry name" value="Voltage-gated potassium channels. Chain C"/>
    <property type="match status" value="3"/>
</dbReference>
<evidence type="ECO:0000256" key="15">
    <source>
        <dbReference type="ARBA" id="ARBA00067459"/>
    </source>
</evidence>
<reference evidence="19 20" key="1">
    <citation type="submission" date="2019-02" db="EMBL/GenBank/DDBJ databases">
        <title>Genome sequencing of the rare red list fungi Antrodiella citrinella (Flaviporus citrinellus).</title>
        <authorList>
            <person name="Buettner E."/>
            <person name="Kellner H."/>
        </authorList>
    </citation>
    <scope>NUCLEOTIDE SEQUENCE [LARGE SCALE GENOMIC DNA]</scope>
    <source>
        <strain evidence="19 20">DSM 108506</strain>
    </source>
</reference>
<evidence type="ECO:0000256" key="9">
    <source>
        <dbReference type="ARBA" id="ARBA00022989"/>
    </source>
</evidence>
<comment type="subcellular location">
    <subcellularLocation>
        <location evidence="1">Cell membrane</location>
        <topology evidence="1">Multi-pass membrane protein</topology>
    </subcellularLocation>
</comment>
<feature type="transmembrane region" description="Helical" evidence="17">
    <location>
        <begin position="447"/>
        <end position="471"/>
    </location>
</feature>
<dbReference type="PANTHER" id="PTHR45628">
    <property type="entry name" value="VOLTAGE-DEPENDENT CALCIUM CHANNEL TYPE A SUBUNIT ALPHA-1"/>
    <property type="match status" value="1"/>
</dbReference>
<feature type="transmembrane region" description="Helical" evidence="17">
    <location>
        <begin position="689"/>
        <end position="713"/>
    </location>
</feature>
<feature type="transmembrane region" description="Helical" evidence="17">
    <location>
        <begin position="911"/>
        <end position="937"/>
    </location>
</feature>
<keyword evidence="7" id="KW-0106">Calcium</keyword>
<dbReference type="Proteomes" id="UP000308730">
    <property type="component" value="Unassembled WGS sequence"/>
</dbReference>
<evidence type="ECO:0000256" key="17">
    <source>
        <dbReference type="SAM" id="Phobius"/>
    </source>
</evidence>
<keyword evidence="13" id="KW-0407">Ion channel</keyword>
<evidence type="ECO:0000256" key="3">
    <source>
        <dbReference type="ARBA" id="ARBA00022475"/>
    </source>
</evidence>
<evidence type="ECO:0000256" key="11">
    <source>
        <dbReference type="ARBA" id="ARBA00023136"/>
    </source>
</evidence>
<dbReference type="OrthoDB" id="416585at2759"/>
<keyword evidence="8" id="KW-0851">Voltage-gated channel</keyword>
<dbReference type="InterPro" id="IPR050599">
    <property type="entry name" value="VDCC_alpha-1_subunit"/>
</dbReference>
<keyword evidence="4" id="KW-0109">Calcium transport</keyword>
<evidence type="ECO:0000256" key="5">
    <source>
        <dbReference type="ARBA" id="ARBA00022673"/>
    </source>
</evidence>
<feature type="transmembrane region" description="Helical" evidence="17">
    <location>
        <begin position="375"/>
        <end position="397"/>
    </location>
</feature>
<feature type="transmembrane region" description="Helical" evidence="17">
    <location>
        <begin position="144"/>
        <end position="161"/>
    </location>
</feature>
<protein>
    <recommendedName>
        <fullName evidence="15">Calcium-channel protein CCH1</fullName>
    </recommendedName>
</protein>
<feature type="region of interest" description="Disordered" evidence="16">
    <location>
        <begin position="1504"/>
        <end position="1539"/>
    </location>
</feature>
<accession>A0A4S4N183</accession>
<feature type="transmembrane region" description="Helical" evidence="17">
    <location>
        <begin position="1029"/>
        <end position="1051"/>
    </location>
</feature>
<name>A0A4S4N183_9APHY</name>
<dbReference type="GO" id="GO:0005891">
    <property type="term" value="C:voltage-gated calcium channel complex"/>
    <property type="evidence" value="ECO:0007669"/>
    <property type="project" value="TreeGrafter"/>
</dbReference>
<evidence type="ECO:0000256" key="16">
    <source>
        <dbReference type="SAM" id="MobiDB-lite"/>
    </source>
</evidence>
<evidence type="ECO:0000256" key="8">
    <source>
        <dbReference type="ARBA" id="ARBA00022882"/>
    </source>
</evidence>
<evidence type="ECO:0000256" key="6">
    <source>
        <dbReference type="ARBA" id="ARBA00022692"/>
    </source>
</evidence>
<dbReference type="Gene3D" id="1.10.287.70">
    <property type="match status" value="4"/>
</dbReference>
<keyword evidence="10" id="KW-0406">Ion transport</keyword>
<dbReference type="EMBL" id="SGPM01000017">
    <property type="protein sequence ID" value="THH32652.1"/>
    <property type="molecule type" value="Genomic_DNA"/>
</dbReference>
<evidence type="ECO:0000256" key="13">
    <source>
        <dbReference type="ARBA" id="ARBA00023303"/>
    </source>
</evidence>
<gene>
    <name evidence="19" type="ORF">EUX98_g1513</name>
</gene>
<keyword evidence="5" id="KW-0107">Calcium channel</keyword>
<keyword evidence="11 17" id="KW-0472">Membrane</keyword>
<keyword evidence="2" id="KW-0813">Transport</keyword>
<feature type="domain" description="Ion transport" evidence="18">
    <location>
        <begin position="1029"/>
        <end position="1273"/>
    </location>
</feature>
<dbReference type="InterPro" id="IPR005821">
    <property type="entry name" value="Ion_trans_dom"/>
</dbReference>
<keyword evidence="3" id="KW-1003">Cell membrane</keyword>
<evidence type="ECO:0000256" key="14">
    <source>
        <dbReference type="ARBA" id="ARBA00061395"/>
    </source>
</evidence>
<sequence>MTGAERGTYHIGIFRALSVLRTARLLAITSGTTTIMRSLKTARPLLASVAYFVLFAMILFSIIGIQSFKGSFRRSCRLSPTLGSDVVVLGNACGAYIDPVTLEAQGYLTRAGSHGPVKGYVCPLGQTCEEDEQNPNAGIASFDTIYFAALQVFIVSSANGWSPLMYQMMDAEYYVSCFFFIVCIVVLNFWLINLFVAVITNTFSAIRKDTSRSAFGAAPLDPQLDNEDGWAVVDGKRIQRNNRVKEVYENIRWCWVALALASLVLQATRDVDISPMHEDVLDKGELVLTIVFDVEIFIRIIAHLPDWRSFFYRGQNWLDLTLAIGSTVIQIPAIHNSSVYPWLTILQLARFYRVILEIPRMKPLLMAVFGNMYGLANMSLFLILINFLTALVAVQLLRGDVDKGNFIDFGEVFNSFLAIYQVFSSENWTDVLYGAAQPEVPLRQSAIVILFISGWMFFANFIVLQMFIAVINENFDVAEESKRSRQAKHYWASHRPEQARAPWIQRLNPYRWFPAKPKAVAVEQLPSNLVLPMQKTLIQDYDMPQKEGKPAKENKKSGAGHYSTKSLQILQTLFSGETARSKDVPLTTIRNNNKRESLNPADHIDEETERHLDVLAALNTEASTTEEIDDVMYERRAQKADFIREHPTYDKTFWLFSQKNPIRHLCQKLVPPANNDRIYGTPPHPIAHLIVQLLLLLTVIGGIVVEIIATPIYRRNFYQQHGFTRSSWFDHAEMSFGLCLLLEFLIKVVADGFVFTPNAYVRSIWNILDFLILIGILINVSTGLLFVGGLSRVTRSLKALRVLRLITLIEKMRSTFESLIISGASRILDAALLAILYMIPYAVWGLNIFAGLMNECNDSSDSISNITTCINEYPSAILGPNSDEFGYLIPRVWANPAPSTTFSFDSFRSSLLILFEIVSLEGWVDVMSVAVSIVGAGDQPQTNVSQVNAIFFLIYNLLGGVVILTLFVSIIIGNFTAKTGTALLTQPQREWIDLQKLIKRQRPSKRPMQRPTWPVRAWCYDRAMHKHGWWYRMMTWLFVIHVVALMTQTFTTEVIFDELRNDFFIFVTAVYMVDILVRLYGLGWHSYSANGWNSFDIFVAGGSLLTTVVVRVHAGGFAIQQLQKLFLTTMAFKLVQRTNSLNKLFKTAVASLPVIFSLLGLWLILFMFFAILFVEVFSMTKWNTAETRNQNYSTTANALVMLAFMTTGEGWNQYMHDFAIVYPRCTNSSPESPDSDCGSVGWSFTLFIAWNLLSMYIFTNLFTGVVVESFYYVFQMTGGAKSITREEIRGFKKVWAELANPRTGYLERDNFVKFFSRLPGIFEVRIYPVEYSIPRVVARSTATAEDRQLWPGRIFYGINLDVLNANLANVDHVKIKQRKELYNRLFHEARISYEPGKGISFTNMLLLLAHHKLIVDTEALVLKDLVVRNETTKLVKDLVDFDRVQSLLLMISHRRRYVARREQMRVQKMQLQGVPAIVVQSSPVTPPPPSTRDITSPGTAMYRNIEDSPSPRPATLHSPEMNFSLDSPSGTNLHRSRRISDASMLSTDIAVKASFESSRDSRYGDDEPTPSIHNSLWRDMMQEAEEEEE</sequence>
<feature type="transmembrane region" description="Helical" evidence="17">
    <location>
        <begin position="1097"/>
        <end position="1119"/>
    </location>
</feature>
<evidence type="ECO:0000313" key="20">
    <source>
        <dbReference type="Proteomes" id="UP000308730"/>
    </source>
</evidence>
<organism evidence="19 20">
    <name type="scientific">Antrodiella citrinella</name>
    <dbReference type="NCBI Taxonomy" id="2447956"/>
    <lineage>
        <taxon>Eukaryota</taxon>
        <taxon>Fungi</taxon>
        <taxon>Dikarya</taxon>
        <taxon>Basidiomycota</taxon>
        <taxon>Agaricomycotina</taxon>
        <taxon>Agaricomycetes</taxon>
        <taxon>Polyporales</taxon>
        <taxon>Steccherinaceae</taxon>
        <taxon>Antrodiella</taxon>
    </lineage>
</organism>
<feature type="transmembrane region" description="Helical" evidence="17">
    <location>
        <begin position="949"/>
        <end position="972"/>
    </location>
</feature>
<feature type="transmembrane region" description="Helical" evidence="17">
    <location>
        <begin position="45"/>
        <end position="65"/>
    </location>
</feature>
<evidence type="ECO:0000256" key="12">
    <source>
        <dbReference type="ARBA" id="ARBA00023180"/>
    </source>
</evidence>
<evidence type="ECO:0000256" key="4">
    <source>
        <dbReference type="ARBA" id="ARBA00022568"/>
    </source>
</evidence>
<feature type="domain" description="Ion transport" evidence="18">
    <location>
        <begin position="698"/>
        <end position="977"/>
    </location>
</feature>
<dbReference type="PANTHER" id="PTHR45628:SF7">
    <property type="entry name" value="VOLTAGE-DEPENDENT CALCIUM CHANNEL TYPE A SUBUNIT ALPHA-1"/>
    <property type="match status" value="1"/>
</dbReference>
<dbReference type="InterPro" id="IPR027359">
    <property type="entry name" value="Volt_channel_dom_sf"/>
</dbReference>
<keyword evidence="9 17" id="KW-1133">Transmembrane helix</keyword>
<keyword evidence="6 17" id="KW-0812">Transmembrane</keyword>
<feature type="compositionally biased region" description="Polar residues" evidence="16">
    <location>
        <begin position="1524"/>
        <end position="1533"/>
    </location>
</feature>
<dbReference type="GO" id="GO:0098703">
    <property type="term" value="P:calcium ion import across plasma membrane"/>
    <property type="evidence" value="ECO:0007669"/>
    <property type="project" value="TreeGrafter"/>
</dbReference>
<evidence type="ECO:0000259" key="18">
    <source>
        <dbReference type="Pfam" id="PF00520"/>
    </source>
</evidence>
<dbReference type="FunFam" id="1.10.287.70:FF:000093">
    <property type="entry name" value="Calcium channel subunit Cch1"/>
    <property type="match status" value="1"/>
</dbReference>
<keyword evidence="20" id="KW-1185">Reference proteome</keyword>
<keyword evidence="12" id="KW-0325">Glycoprotein</keyword>
<feature type="region of interest" description="Disordered" evidence="16">
    <location>
        <begin position="1555"/>
        <end position="1589"/>
    </location>
</feature>
<dbReference type="GO" id="GO:0008331">
    <property type="term" value="F:high voltage-gated calcium channel activity"/>
    <property type="evidence" value="ECO:0007669"/>
    <property type="project" value="TreeGrafter"/>
</dbReference>
<feature type="domain" description="Ion transport" evidence="18">
    <location>
        <begin position="253"/>
        <end position="481"/>
    </location>
</feature>
<feature type="transmembrane region" description="Helical" evidence="17">
    <location>
        <begin position="1248"/>
        <end position="1274"/>
    </location>
</feature>
<evidence type="ECO:0000256" key="7">
    <source>
        <dbReference type="ARBA" id="ARBA00022837"/>
    </source>
</evidence>
<feature type="domain" description="Ion transport" evidence="18">
    <location>
        <begin position="8"/>
        <end position="210"/>
    </location>
</feature>
<evidence type="ECO:0000256" key="1">
    <source>
        <dbReference type="ARBA" id="ARBA00004651"/>
    </source>
</evidence>
<evidence type="ECO:0000313" key="19">
    <source>
        <dbReference type="EMBL" id="THH32652.1"/>
    </source>
</evidence>
<dbReference type="Pfam" id="PF00520">
    <property type="entry name" value="Ion_trans"/>
    <property type="match status" value="4"/>
</dbReference>
<feature type="transmembrane region" description="Helical" evidence="17">
    <location>
        <begin position="1063"/>
        <end position="1085"/>
    </location>
</feature>
<comment type="similarity">
    <text evidence="14">Belongs to the calcium channel alpha-1 subunit (TC 1.A.1.11) family.</text>
</comment>
<dbReference type="SUPFAM" id="SSF81324">
    <property type="entry name" value="Voltage-gated potassium channels"/>
    <property type="match status" value="4"/>
</dbReference>
<feature type="transmembrane region" description="Helical" evidence="17">
    <location>
        <begin position="767"/>
        <end position="791"/>
    </location>
</feature>